<organism evidence="2">
    <name type="scientific">Klebsiella sp. 1754/49</name>
    <dbReference type="NCBI Taxonomy" id="1497799"/>
    <lineage>
        <taxon>Bacteria</taxon>
        <taxon>Pseudomonadati</taxon>
        <taxon>Pseudomonadota</taxon>
        <taxon>Gammaproteobacteria</taxon>
        <taxon>Enterobacterales</taxon>
        <taxon>Enterobacteriaceae</taxon>
        <taxon>Klebsiella/Raoultella group</taxon>
        <taxon>Klebsiella</taxon>
    </lineage>
</organism>
<evidence type="ECO:0000256" key="1">
    <source>
        <dbReference type="SAM" id="SignalP"/>
    </source>
</evidence>
<feature type="chain" id="PRO_5006057725" evidence="1">
    <location>
        <begin position="24"/>
        <end position="350"/>
    </location>
</feature>
<dbReference type="EMBL" id="AB924558">
    <property type="protein sequence ID" value="BAT23378.1"/>
    <property type="molecule type" value="Genomic_DNA"/>
</dbReference>
<reference evidence="2" key="1">
    <citation type="submission" date="2014-04" db="EMBL/GenBank/DDBJ databases">
        <authorList>
            <person name="Harrison E."/>
        </authorList>
    </citation>
    <scope>NUCLEOTIDE SEQUENCE</scope>
    <source>
        <strain evidence="2">1754/49</strain>
    </source>
</reference>
<proteinExistence type="predicted"/>
<evidence type="ECO:0000313" key="2">
    <source>
        <dbReference type="EMBL" id="BAT23378.1"/>
    </source>
</evidence>
<sequence>MNRRAFIFNSACALMLPNNGVLAQNLTKDSDYDIDFYGQRDSTKEFQRMINDAIKMALKVPNGLQKIPIYINGIIKISKPITIDASKVCLIGPATIVFSDSTNWEGENAIKLVSFGNQNAAYTNCVGSTFESMNFFSEKPINLFYAENKGESQNNPVCLLTISNCRFTGFDKVFQNGNGGWGWVWNNCGFDQCQYLLYLQNASDSYERFSFYGCVWQNGGTAFYVDNPNGKIYWDSGSFDYCVGIAFIKNGHVSVSGHLEFRNRSIPAVIITGEHSSFLFHNGSVFIAKSNNQYYLFKQIIPNQVTLRDVTIVSDSIGVNNIFISNLDYVNSGLTFGSSVTQKILQNKSK</sequence>
<protein>
    <submittedName>
        <fullName evidence="2">Uncharacterized protein</fullName>
    </submittedName>
</protein>
<dbReference type="SUPFAM" id="SSF51126">
    <property type="entry name" value="Pectin lyase-like"/>
    <property type="match status" value="1"/>
</dbReference>
<feature type="signal peptide" evidence="1">
    <location>
        <begin position="1"/>
        <end position="23"/>
    </location>
</feature>
<name>A0A0P0YQ98_9ENTR</name>
<keyword evidence="1" id="KW-0732">Signal</keyword>
<accession>A0A0P0YQ98</accession>
<dbReference type="InterPro" id="IPR011050">
    <property type="entry name" value="Pectin_lyase_fold/virulence"/>
</dbReference>
<reference evidence="2" key="2">
    <citation type="journal article" date="2015" name="Sci. Rep.">
        <title>Genetic analysis of capsular polysaccharide synthesis gene clusters in 79 capsular types of Klebsiella spp.</title>
        <authorList>
            <person name="Pan Y.J."/>
            <person name="Lin T.L."/>
            <person name="Chen C.T."/>
            <person name="Chen Y.Y."/>
            <person name="Hsieh P.F."/>
            <person name="Hsu C.R."/>
            <person name="Wu M.C."/>
            <person name="Wang J.T."/>
        </authorList>
    </citation>
    <scope>NUCLEOTIDE SEQUENCE</scope>
    <source>
        <strain evidence="2">1754/49</strain>
    </source>
</reference>
<dbReference type="AlphaFoldDB" id="A0A0P0YQ98"/>